<dbReference type="InterPro" id="IPR052895">
    <property type="entry name" value="HetReg/Transcr_Mod"/>
</dbReference>
<dbReference type="EMBL" id="KN848062">
    <property type="protein sequence ID" value="KIY03477.1"/>
    <property type="molecule type" value="Genomic_DNA"/>
</dbReference>
<dbReference type="OrthoDB" id="4850726at2759"/>
<dbReference type="PANTHER" id="PTHR24148">
    <property type="entry name" value="ANKYRIN REPEAT DOMAIN-CONTAINING PROTEIN 39 HOMOLOG-RELATED"/>
    <property type="match status" value="1"/>
</dbReference>
<proteinExistence type="predicted"/>
<evidence type="ECO:0000313" key="3">
    <source>
        <dbReference type="Proteomes" id="UP000053411"/>
    </source>
</evidence>
<accession>A0A0D2J282</accession>
<sequence>MSDSLCDLYSALPTSSNEFRILFIRPSEQHDTRLRGHLELASFDEPRSDPYATISYAWNHQDGLVEMELNGQTCRIPSAVDKALRRVRALNFRRVWVDQVCINQRDTSERNQQVSRMNDIYAGGTECFVYLGEGTGHDEDVDWLVRWVAQLRRTQSTWNLKEFLKLNDHNAFPGQRRPWQRCIDYIFQESYFTRTWVLQEIFFSTKTTCLIGSKRLSWGIIEALANEIPITAGSASNRAANEKIHRTPDNLPDLNAWSRLWQPFRSTSALAKAQDLGRFTKFMSLLTISEDRRLLSLLRHTRDLRTTDPRDKIFALINIADDGKSFPSPDYVLSVEDVYNLYTRIFAERGYATRILSMSHYKPENRFGPSWVPLWDRSIPDFNFETDTRFNAGGNRISPSHCSNGHLVIEAYHLNSIDFRSATFKGGNFLLRDLAAFIDDFLLSRPYYLEELSINTLHPESDIVDLLFCDSFDDKKDMFREPRDMAIFGPETLDRMHGSVIHAFSSHGAFSQWTQISYYENVAEFAFRVFSGKPDAYGKFKNRVLRISPTEQLVQQVVRCFPRPRFLEYLRGDLMPFCLIFALVRSGDRQTQRQPSIGFASSACRPTDKIMLVKGARAPYIFRQVGATSIET</sequence>
<dbReference type="GeneID" id="27705914"/>
<dbReference type="STRING" id="1442371.A0A0D2J282"/>
<organism evidence="2 3">
    <name type="scientific">Fonsecaea multimorphosa CBS 102226</name>
    <dbReference type="NCBI Taxonomy" id="1442371"/>
    <lineage>
        <taxon>Eukaryota</taxon>
        <taxon>Fungi</taxon>
        <taxon>Dikarya</taxon>
        <taxon>Ascomycota</taxon>
        <taxon>Pezizomycotina</taxon>
        <taxon>Eurotiomycetes</taxon>
        <taxon>Chaetothyriomycetidae</taxon>
        <taxon>Chaetothyriales</taxon>
        <taxon>Herpotrichiellaceae</taxon>
        <taxon>Fonsecaea</taxon>
    </lineage>
</organism>
<dbReference type="Pfam" id="PF06985">
    <property type="entry name" value="HET"/>
    <property type="match status" value="1"/>
</dbReference>
<dbReference type="Proteomes" id="UP000053411">
    <property type="component" value="Unassembled WGS sequence"/>
</dbReference>
<keyword evidence="3" id="KW-1185">Reference proteome</keyword>
<reference evidence="2 3" key="1">
    <citation type="submission" date="2015-01" db="EMBL/GenBank/DDBJ databases">
        <title>The Genome Sequence of Fonsecaea multimorphosa CBS 102226.</title>
        <authorList>
            <consortium name="The Broad Institute Genomics Platform"/>
            <person name="Cuomo C."/>
            <person name="de Hoog S."/>
            <person name="Gorbushina A."/>
            <person name="Stielow B."/>
            <person name="Teixiera M."/>
            <person name="Abouelleil A."/>
            <person name="Chapman S.B."/>
            <person name="Priest M."/>
            <person name="Young S.K."/>
            <person name="Wortman J."/>
            <person name="Nusbaum C."/>
            <person name="Birren B."/>
        </authorList>
    </citation>
    <scope>NUCLEOTIDE SEQUENCE [LARGE SCALE GENOMIC DNA]</scope>
    <source>
        <strain evidence="2 3">CBS 102226</strain>
    </source>
</reference>
<dbReference type="InterPro" id="IPR010730">
    <property type="entry name" value="HET"/>
</dbReference>
<evidence type="ECO:0000313" key="2">
    <source>
        <dbReference type="EMBL" id="KIY03477.1"/>
    </source>
</evidence>
<gene>
    <name evidence="2" type="ORF">Z520_00168</name>
</gene>
<dbReference type="AlphaFoldDB" id="A0A0D2J282"/>
<protein>
    <recommendedName>
        <fullName evidence="1">Heterokaryon incompatibility domain-containing protein</fullName>
    </recommendedName>
</protein>
<evidence type="ECO:0000259" key="1">
    <source>
        <dbReference type="Pfam" id="PF06985"/>
    </source>
</evidence>
<name>A0A0D2J282_9EURO</name>
<dbReference type="VEuPathDB" id="FungiDB:Z520_00168"/>
<feature type="domain" description="Heterokaryon incompatibility" evidence="1">
    <location>
        <begin position="51"/>
        <end position="200"/>
    </location>
</feature>
<dbReference type="RefSeq" id="XP_016637599.1">
    <property type="nucleotide sequence ID" value="XM_016770689.1"/>
</dbReference>
<dbReference type="PANTHER" id="PTHR24148:SF64">
    <property type="entry name" value="HETEROKARYON INCOMPATIBILITY DOMAIN-CONTAINING PROTEIN"/>
    <property type="match status" value="1"/>
</dbReference>